<protein>
    <submittedName>
        <fullName evidence="1">MATE efflux family protein</fullName>
    </submittedName>
</protein>
<sequence>MHPGSLPQDHAIVSHLTAHRTDETENAGDPFQADGREGYPTEATTINPQEKSAQRSSFVTSYLHRSPRPAGIAGGSNSSAGAFENTPLLPPLIPQVEGVDVYSAKERGHTTIAIFWEEIGTLTKYTLPVFGTHVFEHSLILASVVSIGHLSTVALAAATMGFMTANVTGLSIVQGLASALDTLLPAAWTSDQPHLVGLWTQRMVIVTGITLIPISAVWFNAESILLLLRQDPEVARLAGIYLKWESLGLPAYAFNCISRRYFQSQGLFAVPTRIIMAVAPINVLLTWLLVWGPEPIRLGFIGAPIASSISYNLVSVASVAYGVFFVEKTAWHPISKRSFTSLGLLVRLGLAGVGQVASEWWSWELVGRGLGPVALATQSVLLASASSTYQAPFALSVATSVRVGNLLGEKNSRRAGISAKASIALAIAVASFFSTVLLTFRTSWGHLFNDDSEVVSLVATILPLVALFQVFDATCGVTGGILRARGKQFTGALINLSAYYVVGIPFGIWLAFKQDMRLSGLWIGLTVSLIYGSAVSIFLCLKTDWVKEVEKVMARLAVDKKNENEDRDLVN</sequence>
<name>A0ACB8BLB1_9AGAM</name>
<accession>A0ACB8BLB1</accession>
<reference evidence="1" key="1">
    <citation type="journal article" date="2021" name="New Phytol.">
        <title>Evolutionary innovations through gain and loss of genes in the ectomycorrhizal Boletales.</title>
        <authorList>
            <person name="Wu G."/>
            <person name="Miyauchi S."/>
            <person name="Morin E."/>
            <person name="Kuo A."/>
            <person name="Drula E."/>
            <person name="Varga T."/>
            <person name="Kohler A."/>
            <person name="Feng B."/>
            <person name="Cao Y."/>
            <person name="Lipzen A."/>
            <person name="Daum C."/>
            <person name="Hundley H."/>
            <person name="Pangilinan J."/>
            <person name="Johnson J."/>
            <person name="Barry K."/>
            <person name="LaButti K."/>
            <person name="Ng V."/>
            <person name="Ahrendt S."/>
            <person name="Min B."/>
            <person name="Choi I.G."/>
            <person name="Park H."/>
            <person name="Plett J.M."/>
            <person name="Magnuson J."/>
            <person name="Spatafora J.W."/>
            <person name="Nagy L.G."/>
            <person name="Henrissat B."/>
            <person name="Grigoriev I.V."/>
            <person name="Yang Z.L."/>
            <person name="Xu J."/>
            <person name="Martin F.M."/>
        </authorList>
    </citation>
    <scope>NUCLEOTIDE SEQUENCE</scope>
    <source>
        <strain evidence="1">KUC20120723A-06</strain>
    </source>
</reference>
<gene>
    <name evidence="1" type="ORF">BV22DRAFT_1011469</name>
</gene>
<evidence type="ECO:0000313" key="2">
    <source>
        <dbReference type="Proteomes" id="UP000790709"/>
    </source>
</evidence>
<comment type="caution">
    <text evidence="1">The sequence shown here is derived from an EMBL/GenBank/DDBJ whole genome shotgun (WGS) entry which is preliminary data.</text>
</comment>
<evidence type="ECO:0000313" key="1">
    <source>
        <dbReference type="EMBL" id="KAH7925343.1"/>
    </source>
</evidence>
<organism evidence="1 2">
    <name type="scientific">Leucogyrophana mollusca</name>
    <dbReference type="NCBI Taxonomy" id="85980"/>
    <lineage>
        <taxon>Eukaryota</taxon>
        <taxon>Fungi</taxon>
        <taxon>Dikarya</taxon>
        <taxon>Basidiomycota</taxon>
        <taxon>Agaricomycotina</taxon>
        <taxon>Agaricomycetes</taxon>
        <taxon>Agaricomycetidae</taxon>
        <taxon>Boletales</taxon>
        <taxon>Boletales incertae sedis</taxon>
        <taxon>Leucogyrophana</taxon>
    </lineage>
</organism>
<dbReference type="EMBL" id="MU266404">
    <property type="protein sequence ID" value="KAH7925343.1"/>
    <property type="molecule type" value="Genomic_DNA"/>
</dbReference>
<keyword evidence="2" id="KW-1185">Reference proteome</keyword>
<dbReference type="Proteomes" id="UP000790709">
    <property type="component" value="Unassembled WGS sequence"/>
</dbReference>
<proteinExistence type="predicted"/>